<organism evidence="1 2">
    <name type="scientific">Eumeta variegata</name>
    <name type="common">Bagworm moth</name>
    <name type="synonym">Eumeta japonica</name>
    <dbReference type="NCBI Taxonomy" id="151549"/>
    <lineage>
        <taxon>Eukaryota</taxon>
        <taxon>Metazoa</taxon>
        <taxon>Ecdysozoa</taxon>
        <taxon>Arthropoda</taxon>
        <taxon>Hexapoda</taxon>
        <taxon>Insecta</taxon>
        <taxon>Pterygota</taxon>
        <taxon>Neoptera</taxon>
        <taxon>Endopterygota</taxon>
        <taxon>Lepidoptera</taxon>
        <taxon>Glossata</taxon>
        <taxon>Ditrysia</taxon>
        <taxon>Tineoidea</taxon>
        <taxon>Psychidae</taxon>
        <taxon>Oiketicinae</taxon>
        <taxon>Eumeta</taxon>
    </lineage>
</organism>
<dbReference type="Proteomes" id="UP000299102">
    <property type="component" value="Unassembled WGS sequence"/>
</dbReference>
<dbReference type="EMBL" id="BGZK01000494">
    <property type="protein sequence ID" value="GBP47029.1"/>
    <property type="molecule type" value="Genomic_DNA"/>
</dbReference>
<accession>A0A4C1W922</accession>
<evidence type="ECO:0000313" key="2">
    <source>
        <dbReference type="Proteomes" id="UP000299102"/>
    </source>
</evidence>
<reference evidence="1 2" key="1">
    <citation type="journal article" date="2019" name="Commun. Biol.">
        <title>The bagworm genome reveals a unique fibroin gene that provides high tensile strength.</title>
        <authorList>
            <person name="Kono N."/>
            <person name="Nakamura H."/>
            <person name="Ohtoshi R."/>
            <person name="Tomita M."/>
            <person name="Numata K."/>
            <person name="Arakawa K."/>
        </authorList>
    </citation>
    <scope>NUCLEOTIDE SEQUENCE [LARGE SCALE GENOMIC DNA]</scope>
</reference>
<sequence>MSPQVAHREVLLQKGFFVPRSNQTLAQPSHFRSKGLELENSPHRPSATQELPMTAVIIKAMAQSRIEG</sequence>
<gene>
    <name evidence="1" type="ORF">EVAR_29631_1</name>
</gene>
<evidence type="ECO:0000313" key="1">
    <source>
        <dbReference type="EMBL" id="GBP47029.1"/>
    </source>
</evidence>
<protein>
    <submittedName>
        <fullName evidence="1">Uncharacterized protein</fullName>
    </submittedName>
</protein>
<proteinExistence type="predicted"/>
<name>A0A4C1W922_EUMVA</name>
<dbReference type="AlphaFoldDB" id="A0A4C1W922"/>
<comment type="caution">
    <text evidence="1">The sequence shown here is derived from an EMBL/GenBank/DDBJ whole genome shotgun (WGS) entry which is preliminary data.</text>
</comment>
<keyword evidence="2" id="KW-1185">Reference proteome</keyword>